<evidence type="ECO:0000313" key="2">
    <source>
        <dbReference type="Proteomes" id="UP000037043"/>
    </source>
</evidence>
<dbReference type="InterPro" id="IPR036249">
    <property type="entry name" value="Thioredoxin-like_sf"/>
</dbReference>
<sequence length="81" mass="9126">MKKISICIGSACYLKGSNEIIQVFQDKIKEYNLEKEVELIAAFCQGECVKAVAVKIDNNPIISVNPEEAEKVFREYILEGE</sequence>
<keyword evidence="2" id="KW-1185">Reference proteome</keyword>
<organism evidence="1 2">
    <name type="scientific">Clostridium homopropionicum DSM 5847</name>
    <dbReference type="NCBI Taxonomy" id="1121318"/>
    <lineage>
        <taxon>Bacteria</taxon>
        <taxon>Bacillati</taxon>
        <taxon>Bacillota</taxon>
        <taxon>Clostridia</taxon>
        <taxon>Eubacteriales</taxon>
        <taxon>Clostridiaceae</taxon>
        <taxon>Clostridium</taxon>
    </lineage>
</organism>
<dbReference type="EMBL" id="LHUR01000021">
    <property type="protein sequence ID" value="KOA19992.1"/>
    <property type="molecule type" value="Genomic_DNA"/>
</dbReference>
<name>A0A0L6ZAK4_9CLOT</name>
<dbReference type="Pfam" id="PF01257">
    <property type="entry name" value="2Fe-2S_thioredx"/>
    <property type="match status" value="1"/>
</dbReference>
<reference evidence="2" key="1">
    <citation type="submission" date="2015-08" db="EMBL/GenBank/DDBJ databases">
        <title>Genome sequence of the strict anaerobe Clostridium homopropionicum LuHBu1 (DSM 5847T).</title>
        <authorList>
            <person name="Poehlein A."/>
            <person name="Beck M."/>
            <person name="Schiel-Bengelsdorf B."/>
            <person name="Bengelsdorf F.R."/>
            <person name="Daniel R."/>
            <person name="Duerre P."/>
        </authorList>
    </citation>
    <scope>NUCLEOTIDE SEQUENCE [LARGE SCALE GENOMIC DNA]</scope>
    <source>
        <strain evidence="2">DSM 5847</strain>
    </source>
</reference>
<dbReference type="Gene3D" id="3.40.30.10">
    <property type="entry name" value="Glutaredoxin"/>
    <property type="match status" value="1"/>
</dbReference>
<accession>A0A0L6ZAK4</accession>
<dbReference type="SUPFAM" id="SSF52833">
    <property type="entry name" value="Thioredoxin-like"/>
    <property type="match status" value="1"/>
</dbReference>
<dbReference type="PATRIC" id="fig|1121318.3.peg.1566"/>
<dbReference type="Proteomes" id="UP000037043">
    <property type="component" value="Unassembled WGS sequence"/>
</dbReference>
<dbReference type="CDD" id="cd02980">
    <property type="entry name" value="TRX_Fd_family"/>
    <property type="match status" value="1"/>
</dbReference>
<evidence type="ECO:0000313" key="1">
    <source>
        <dbReference type="EMBL" id="KOA19992.1"/>
    </source>
</evidence>
<comment type="caution">
    <text evidence="1">The sequence shown here is derived from an EMBL/GenBank/DDBJ whole genome shotgun (WGS) entry which is preliminary data.</text>
</comment>
<dbReference type="AlphaFoldDB" id="A0A0L6ZAK4"/>
<dbReference type="STRING" id="36844.SAMN04488501_11231"/>
<protein>
    <submittedName>
        <fullName evidence="1">NADP-reducing hydrogenase subunit HndA</fullName>
        <ecNumber evidence="1">1.12.1.3</ecNumber>
    </submittedName>
</protein>
<gene>
    <name evidence="1" type="primary">hndA_3</name>
    <name evidence="1" type="ORF">CLHOM_15570</name>
</gene>
<proteinExistence type="predicted"/>
<keyword evidence="1" id="KW-0560">Oxidoreductase</keyword>
<dbReference type="GO" id="GO:0050583">
    <property type="term" value="F:hydrogen dehydrogenase (NADP+) activity"/>
    <property type="evidence" value="ECO:0007669"/>
    <property type="project" value="UniProtKB-EC"/>
</dbReference>
<dbReference type="RefSeq" id="WP_052221121.1">
    <property type="nucleotide sequence ID" value="NZ_LHUR01000021.1"/>
</dbReference>
<dbReference type="EC" id="1.12.1.3" evidence="1"/>